<organism evidence="9 10">
    <name type="scientific">Euplotes crassus</name>
    <dbReference type="NCBI Taxonomy" id="5936"/>
    <lineage>
        <taxon>Eukaryota</taxon>
        <taxon>Sar</taxon>
        <taxon>Alveolata</taxon>
        <taxon>Ciliophora</taxon>
        <taxon>Intramacronucleata</taxon>
        <taxon>Spirotrichea</taxon>
        <taxon>Hypotrichia</taxon>
        <taxon>Euplotida</taxon>
        <taxon>Euplotidae</taxon>
        <taxon>Moneuplotes</taxon>
    </lineage>
</organism>
<dbReference type="InterPro" id="IPR036322">
    <property type="entry name" value="WD40_repeat_dom_sf"/>
</dbReference>
<name>A0AAD1U782_EUPCR</name>
<dbReference type="InterPro" id="IPR001680">
    <property type="entry name" value="WD40_rpt"/>
</dbReference>
<dbReference type="PROSITE" id="PS50082">
    <property type="entry name" value="WD_REPEATS_2"/>
    <property type="match status" value="3"/>
</dbReference>
<comment type="subcellular location">
    <subcellularLocation>
        <location evidence="1">Nucleus</location>
    </subcellularLocation>
</comment>
<feature type="compositionally biased region" description="Basic and acidic residues" evidence="7">
    <location>
        <begin position="30"/>
        <end position="44"/>
    </location>
</feature>
<dbReference type="InterPro" id="IPR022052">
    <property type="entry name" value="Histone-bd_RBBP4-like_N"/>
</dbReference>
<dbReference type="InterPro" id="IPR019775">
    <property type="entry name" value="WD40_repeat_CS"/>
</dbReference>
<evidence type="ECO:0000256" key="3">
    <source>
        <dbReference type="ARBA" id="ARBA00022737"/>
    </source>
</evidence>
<dbReference type="PANTHER" id="PTHR45903">
    <property type="entry name" value="GLUTAMATE-RICH WD REPEAT-CONTAINING PROTEIN 1"/>
    <property type="match status" value="1"/>
</dbReference>
<feature type="domain" description="Histone-binding protein RBBP4-like N-terminal" evidence="8">
    <location>
        <begin position="161"/>
        <end position="268"/>
    </location>
</feature>
<evidence type="ECO:0000313" key="9">
    <source>
        <dbReference type="EMBL" id="CAI2361897.1"/>
    </source>
</evidence>
<feature type="compositionally biased region" description="Acidic residues" evidence="7">
    <location>
        <begin position="591"/>
        <end position="603"/>
    </location>
</feature>
<feature type="region of interest" description="Disordered" evidence="7">
    <location>
        <begin position="586"/>
        <end position="628"/>
    </location>
</feature>
<dbReference type="PROSITE" id="PS50294">
    <property type="entry name" value="WD_REPEATS_REGION"/>
    <property type="match status" value="3"/>
</dbReference>
<feature type="compositionally biased region" description="Basic and acidic residues" evidence="7">
    <location>
        <begin position="604"/>
        <end position="628"/>
    </location>
</feature>
<protein>
    <recommendedName>
        <fullName evidence="5">Glutamate-rich WD repeat-containing protein 1</fullName>
    </recommendedName>
</protein>
<dbReference type="EMBL" id="CAMPGE010003075">
    <property type="protein sequence ID" value="CAI2361897.1"/>
    <property type="molecule type" value="Genomic_DNA"/>
</dbReference>
<evidence type="ECO:0000256" key="2">
    <source>
        <dbReference type="ARBA" id="ARBA00022574"/>
    </source>
</evidence>
<reference evidence="9" key="1">
    <citation type="submission" date="2023-07" db="EMBL/GenBank/DDBJ databases">
        <authorList>
            <consortium name="AG Swart"/>
            <person name="Singh M."/>
            <person name="Singh A."/>
            <person name="Seah K."/>
            <person name="Emmerich C."/>
        </authorList>
    </citation>
    <scope>NUCLEOTIDE SEQUENCE</scope>
    <source>
        <strain evidence="9">DP1</strain>
    </source>
</reference>
<evidence type="ECO:0000256" key="4">
    <source>
        <dbReference type="ARBA" id="ARBA00023242"/>
    </source>
</evidence>
<feature type="repeat" description="WD" evidence="6">
    <location>
        <begin position="405"/>
        <end position="443"/>
    </location>
</feature>
<dbReference type="Pfam" id="PF00400">
    <property type="entry name" value="WD40"/>
    <property type="match status" value="3"/>
</dbReference>
<accession>A0AAD1U782</accession>
<gene>
    <name evidence="9" type="ORF">ECRASSUSDP1_LOCUS3212</name>
</gene>
<evidence type="ECO:0000256" key="6">
    <source>
        <dbReference type="PROSITE-ProRule" id="PRU00221"/>
    </source>
</evidence>
<dbReference type="PROSITE" id="PS00678">
    <property type="entry name" value="WD_REPEATS_1"/>
    <property type="match status" value="2"/>
</dbReference>
<evidence type="ECO:0000256" key="1">
    <source>
        <dbReference type="ARBA" id="ARBA00004123"/>
    </source>
</evidence>
<dbReference type="SUPFAM" id="SSF50978">
    <property type="entry name" value="WD40 repeat-like"/>
    <property type="match status" value="1"/>
</dbReference>
<keyword evidence="2 6" id="KW-0853">WD repeat</keyword>
<feature type="compositionally biased region" description="Basic residues" evidence="7">
    <location>
        <begin position="17"/>
        <end position="29"/>
    </location>
</feature>
<sequence length="628" mass="73319">METKDKYKGLTKNQIKNLKKKERKKAAKRKRDEEPEPEEVHDLNGEEIQGPQPFVRQGAKRTRKFEEEAVDEETTSNRKDSAGDFEDQFEDEFEEENVIEGEDWEDIDDKKKVIEVAEAPTDENMQDDKDEEEKIDTSKQKKTQENKPKEVFLGNEELKKDEELIFDNSAYEMLHRSNVQWPCLSVDILCEDRFDKEKYSSWFPKYVNNLNPTLFEKKDEDMEDTKEETKETPIHLPTKYPLDCYVVAGSQAPSKKQNCIYVMKWTNLYKTLNEEEEEDDNEEDAMLYFESVPHLGQVNRIRSMNGSNIVACWGNLEGKGKVSIFNLEEAIQRVEKKHKNKSNTMSHKKYSTMISSFNHSQEGYALDWSPLRQGLLASGGNDKNIFLYEPTDTDFCDFKMHDKPLKGHKAAVEDIQFSPRQEHVLASCSVDKTVKLWDLRDNKWKPEISWQAHDADVNVISWNSHCPFLIASGSDDGFFKVWDLRKLQKDLKSEPLTSIKWHGQPITSIQFQPREECVLSVASDDKLTVWDFSVEASKDEIVDTEIPPQLMFLHLGQKNMRELRFHPYYDSVIISTAEDSYNIFKPNFDPDQQEDDEEEDDGQEEIHQMNKEAQELQKRLDDMTLEAH</sequence>
<dbReference type="AlphaFoldDB" id="A0AAD1U782"/>
<feature type="repeat" description="WD" evidence="6">
    <location>
        <begin position="499"/>
        <end position="533"/>
    </location>
</feature>
<evidence type="ECO:0000259" key="8">
    <source>
        <dbReference type="Pfam" id="PF12265"/>
    </source>
</evidence>
<feature type="region of interest" description="Disordered" evidence="7">
    <location>
        <begin position="118"/>
        <end position="148"/>
    </location>
</feature>
<dbReference type="Gene3D" id="2.130.10.10">
    <property type="entry name" value="YVTN repeat-like/Quinoprotein amine dehydrogenase"/>
    <property type="match status" value="1"/>
</dbReference>
<feature type="compositionally biased region" description="Acidic residues" evidence="7">
    <location>
        <begin position="120"/>
        <end position="134"/>
    </location>
</feature>
<dbReference type="PANTHER" id="PTHR45903:SF1">
    <property type="entry name" value="GLUTAMATE-RICH WD REPEAT-CONTAINING PROTEIN 1"/>
    <property type="match status" value="1"/>
</dbReference>
<dbReference type="InterPro" id="IPR051972">
    <property type="entry name" value="Glutamate-rich_WD_repeat"/>
</dbReference>
<dbReference type="InterPro" id="IPR020472">
    <property type="entry name" value="WD40_PAC1"/>
</dbReference>
<feature type="compositionally biased region" description="Basic and acidic residues" evidence="7">
    <location>
        <begin position="135"/>
        <end position="148"/>
    </location>
</feature>
<feature type="region of interest" description="Disordered" evidence="7">
    <location>
        <begin position="1"/>
        <end position="85"/>
    </location>
</feature>
<dbReference type="PRINTS" id="PR00320">
    <property type="entry name" value="GPROTEINBRPT"/>
</dbReference>
<dbReference type="Pfam" id="PF12265">
    <property type="entry name" value="CAF1C_H4-bd"/>
    <property type="match status" value="1"/>
</dbReference>
<dbReference type="SMART" id="SM00320">
    <property type="entry name" value="WD40"/>
    <property type="match status" value="4"/>
</dbReference>
<evidence type="ECO:0000256" key="5">
    <source>
        <dbReference type="ARBA" id="ARBA00040876"/>
    </source>
</evidence>
<dbReference type="GO" id="GO:0042254">
    <property type="term" value="P:ribosome biogenesis"/>
    <property type="evidence" value="ECO:0007669"/>
    <property type="project" value="TreeGrafter"/>
</dbReference>
<evidence type="ECO:0000256" key="7">
    <source>
        <dbReference type="SAM" id="MobiDB-lite"/>
    </source>
</evidence>
<keyword evidence="10" id="KW-1185">Reference proteome</keyword>
<evidence type="ECO:0000313" key="10">
    <source>
        <dbReference type="Proteomes" id="UP001295684"/>
    </source>
</evidence>
<proteinExistence type="predicted"/>
<dbReference type="InterPro" id="IPR015943">
    <property type="entry name" value="WD40/YVTN_repeat-like_dom_sf"/>
</dbReference>
<feature type="repeat" description="WD" evidence="6">
    <location>
        <begin position="450"/>
        <end position="485"/>
    </location>
</feature>
<keyword evidence="4" id="KW-0539">Nucleus</keyword>
<dbReference type="Proteomes" id="UP001295684">
    <property type="component" value="Unassembled WGS sequence"/>
</dbReference>
<keyword evidence="3" id="KW-0677">Repeat</keyword>
<comment type="caution">
    <text evidence="9">The sequence shown here is derived from an EMBL/GenBank/DDBJ whole genome shotgun (WGS) entry which is preliminary data.</text>
</comment>
<dbReference type="GO" id="GO:0005730">
    <property type="term" value="C:nucleolus"/>
    <property type="evidence" value="ECO:0007669"/>
    <property type="project" value="TreeGrafter"/>
</dbReference>